<proteinExistence type="inferred from homology"/>
<dbReference type="InterPro" id="IPR006590">
    <property type="entry name" value="RNA_pol_Rpb4/RPC9_core"/>
</dbReference>
<dbReference type="SUPFAM" id="SSF47819">
    <property type="entry name" value="HRDC-like"/>
    <property type="match status" value="1"/>
</dbReference>
<dbReference type="PANTHER" id="PTHR21297">
    <property type="entry name" value="DNA-DIRECTED RNA POLYMERASE II"/>
    <property type="match status" value="1"/>
</dbReference>
<accession>A0A9N9FDT8</accession>
<dbReference type="Gene3D" id="1.20.1250.40">
    <property type="match status" value="1"/>
</dbReference>
<gene>
    <name evidence="5" type="ORF">PBRASI_LOCUS3922</name>
</gene>
<dbReference type="Pfam" id="PF03874">
    <property type="entry name" value="RNA_pol_Rpb4"/>
    <property type="match status" value="1"/>
</dbReference>
<evidence type="ECO:0000256" key="3">
    <source>
        <dbReference type="ARBA" id="ARBA00025724"/>
    </source>
</evidence>
<comment type="similarity">
    <text evidence="3">Belongs to the eukaryotic RPB4 RNA polymerase subunit family.</text>
</comment>
<dbReference type="GO" id="GO:0006352">
    <property type="term" value="P:DNA-templated transcription initiation"/>
    <property type="evidence" value="ECO:0007669"/>
    <property type="project" value="InterPro"/>
</dbReference>
<evidence type="ECO:0000256" key="1">
    <source>
        <dbReference type="ARBA" id="ARBA00004123"/>
    </source>
</evidence>
<sequence>MSHYVGRVERGRRLLPDEEDATKLKFGEDFEDVVEVLFISEAYLIMDKTKSQQNNTNTDVYRKTWEYVRKFGKFNNEDAVKDLRTTLVKHNLHKYELAQLVNLCPEELDEAKSLVPSLARRFEDDEIRQMLEEIATLKKYQA</sequence>
<name>A0A9N9FDT8_9GLOM</name>
<dbReference type="GO" id="GO:0000166">
    <property type="term" value="F:nucleotide binding"/>
    <property type="evidence" value="ECO:0007669"/>
    <property type="project" value="InterPro"/>
</dbReference>
<dbReference type="Proteomes" id="UP000789739">
    <property type="component" value="Unassembled WGS sequence"/>
</dbReference>
<dbReference type="InterPro" id="IPR038324">
    <property type="entry name" value="Rpb4/RPC9_sf"/>
</dbReference>
<evidence type="ECO:0000259" key="4">
    <source>
        <dbReference type="SMART" id="SM00657"/>
    </source>
</evidence>
<evidence type="ECO:0000313" key="6">
    <source>
        <dbReference type="Proteomes" id="UP000789739"/>
    </source>
</evidence>
<dbReference type="InterPro" id="IPR045222">
    <property type="entry name" value="Rpb4-like"/>
</dbReference>
<dbReference type="GO" id="GO:0005634">
    <property type="term" value="C:nucleus"/>
    <property type="evidence" value="ECO:0007669"/>
    <property type="project" value="UniProtKB-SubCell"/>
</dbReference>
<comment type="subcellular location">
    <subcellularLocation>
        <location evidence="1">Nucleus</location>
    </subcellularLocation>
</comment>
<organism evidence="5 6">
    <name type="scientific">Paraglomus brasilianum</name>
    <dbReference type="NCBI Taxonomy" id="144538"/>
    <lineage>
        <taxon>Eukaryota</taxon>
        <taxon>Fungi</taxon>
        <taxon>Fungi incertae sedis</taxon>
        <taxon>Mucoromycota</taxon>
        <taxon>Glomeromycotina</taxon>
        <taxon>Glomeromycetes</taxon>
        <taxon>Paraglomerales</taxon>
        <taxon>Paraglomeraceae</taxon>
        <taxon>Paraglomus</taxon>
    </lineage>
</organism>
<dbReference type="SMART" id="SM00657">
    <property type="entry name" value="RPOL4c"/>
    <property type="match status" value="1"/>
</dbReference>
<dbReference type="GO" id="GO:0030880">
    <property type="term" value="C:RNA polymerase complex"/>
    <property type="evidence" value="ECO:0007669"/>
    <property type="project" value="InterPro"/>
</dbReference>
<dbReference type="OrthoDB" id="2186918at2759"/>
<dbReference type="AlphaFoldDB" id="A0A9N9FDT8"/>
<protein>
    <submittedName>
        <fullName evidence="5">6172_t:CDS:1</fullName>
    </submittedName>
</protein>
<keyword evidence="2" id="KW-0539">Nucleus</keyword>
<evidence type="ECO:0000313" key="5">
    <source>
        <dbReference type="EMBL" id="CAG8527088.1"/>
    </source>
</evidence>
<dbReference type="InterPro" id="IPR010997">
    <property type="entry name" value="HRDC-like_sf"/>
</dbReference>
<reference evidence="5" key="1">
    <citation type="submission" date="2021-06" db="EMBL/GenBank/DDBJ databases">
        <authorList>
            <person name="Kallberg Y."/>
            <person name="Tangrot J."/>
            <person name="Rosling A."/>
        </authorList>
    </citation>
    <scope>NUCLEOTIDE SEQUENCE</scope>
    <source>
        <strain evidence="5">BR232B</strain>
    </source>
</reference>
<feature type="domain" description="RNA polymerase Rpb4/RPC9 core" evidence="4">
    <location>
        <begin position="28"/>
        <end position="141"/>
    </location>
</feature>
<dbReference type="EMBL" id="CAJVPI010000376">
    <property type="protein sequence ID" value="CAG8527088.1"/>
    <property type="molecule type" value="Genomic_DNA"/>
</dbReference>
<comment type="caution">
    <text evidence="5">The sequence shown here is derived from an EMBL/GenBank/DDBJ whole genome shotgun (WGS) entry which is preliminary data.</text>
</comment>
<evidence type="ECO:0000256" key="2">
    <source>
        <dbReference type="ARBA" id="ARBA00023242"/>
    </source>
</evidence>
<keyword evidence="6" id="KW-1185">Reference proteome</keyword>
<dbReference type="InterPro" id="IPR005574">
    <property type="entry name" value="Rpb4/RPC9"/>
</dbReference>